<dbReference type="KEGG" id="wbr:purM"/>
<dbReference type="AlphaFoldDB" id="Q8D2M2"/>
<dbReference type="OrthoDB" id="9777881at2"/>
<dbReference type="GO" id="GO:0006189">
    <property type="term" value="P:'de novo' IMP biosynthetic process"/>
    <property type="evidence" value="ECO:0007669"/>
    <property type="project" value="UniProtKB-UniRule"/>
</dbReference>
<dbReference type="InterPro" id="IPR004733">
    <property type="entry name" value="PurM_cligase"/>
</dbReference>
<dbReference type="GO" id="GO:0004641">
    <property type="term" value="F:phosphoribosylformylglycinamidine cyclo-ligase activity"/>
    <property type="evidence" value="ECO:0007669"/>
    <property type="project" value="UniProtKB-UniRule"/>
</dbReference>
<evidence type="ECO:0000256" key="11">
    <source>
        <dbReference type="ARBA" id="ARBA00033093"/>
    </source>
</evidence>
<dbReference type="Gene3D" id="3.90.650.10">
    <property type="entry name" value="PurM-like C-terminal domain"/>
    <property type="match status" value="1"/>
</dbReference>
<keyword evidence="13" id="KW-0963">Cytoplasm</keyword>
<evidence type="ECO:0000256" key="2">
    <source>
        <dbReference type="ARBA" id="ARBA00010280"/>
    </source>
</evidence>
<dbReference type="EMBL" id="BA000021">
    <property type="protein sequence ID" value="BAC24478.1"/>
    <property type="molecule type" value="Genomic_DNA"/>
</dbReference>
<comment type="subcellular location">
    <subcellularLocation>
        <location evidence="13">Cytoplasm</location>
    </subcellularLocation>
</comment>
<dbReference type="Proteomes" id="UP000000562">
    <property type="component" value="Chromosome"/>
</dbReference>
<evidence type="ECO:0000256" key="5">
    <source>
        <dbReference type="ARBA" id="ARBA00022598"/>
    </source>
</evidence>
<dbReference type="FunFam" id="3.90.650.10:FF:000001">
    <property type="entry name" value="Phosphoribosylformylglycinamidine cyclo-ligase"/>
    <property type="match status" value="1"/>
</dbReference>
<dbReference type="STRING" id="36870.gene:10368831"/>
<dbReference type="NCBIfam" id="TIGR00878">
    <property type="entry name" value="purM"/>
    <property type="match status" value="1"/>
</dbReference>
<evidence type="ECO:0000256" key="13">
    <source>
        <dbReference type="HAMAP-Rule" id="MF_00741"/>
    </source>
</evidence>
<protein>
    <recommendedName>
        <fullName evidence="4 13">Phosphoribosylformylglycinamidine cyclo-ligase</fullName>
        <ecNumber evidence="3 13">6.3.3.1</ecNumber>
    </recommendedName>
    <alternativeName>
        <fullName evidence="10 13">AIR synthase</fullName>
    </alternativeName>
    <alternativeName>
        <fullName evidence="11 13">AIRS</fullName>
    </alternativeName>
    <alternativeName>
        <fullName evidence="9 13">Phosphoribosyl-aminoimidazole synthetase</fullName>
    </alternativeName>
</protein>
<feature type="domain" description="PurM-like N-terminal" evidence="14">
    <location>
        <begin position="59"/>
        <end position="164"/>
    </location>
</feature>
<keyword evidence="6 13" id="KW-0547">Nucleotide-binding</keyword>
<dbReference type="PANTHER" id="PTHR10520:SF12">
    <property type="entry name" value="TRIFUNCTIONAL PURINE BIOSYNTHETIC PROTEIN ADENOSINE-3"/>
    <property type="match status" value="1"/>
</dbReference>
<dbReference type="InterPro" id="IPR036921">
    <property type="entry name" value="PurM-like_N_sf"/>
</dbReference>
<evidence type="ECO:0000256" key="12">
    <source>
        <dbReference type="ARBA" id="ARBA00049057"/>
    </source>
</evidence>
<dbReference type="Pfam" id="PF02769">
    <property type="entry name" value="AIRS_C"/>
    <property type="match status" value="1"/>
</dbReference>
<sequence>MNKKKPLSYKDSGVDTKSSNFFIDKIKLISKKTKTKEVIKGIGPFSAICSIPKKYLDPVLVLSTDGVGTKLYFAIKENNHNDIGIDLVAMCVNDIITQGADPLFFLDYYATGKIDIDISLKIINGISKGCKISGCSLVGGETAEMPGFYSNKNYDLSGFCVGVVERSKIIDINNVKIGDEILALSSSGLHSNGYSLIRKIISQNNINYNDYYLNNKKLINYLLTPTRIYSTNILNLIKQIKVNAISHITGGSFLDNIPRITPKNTCAVIYEDTWNWPLIFKWIQETGNIKKKEMYKTFNCGVGMVVIVSKNDANLALKILNQMGEKAWKIGKIVHKIHENKKVLFK</sequence>
<name>Q8D2M2_WIGBR</name>
<evidence type="ECO:0000256" key="1">
    <source>
        <dbReference type="ARBA" id="ARBA00004686"/>
    </source>
</evidence>
<dbReference type="PANTHER" id="PTHR10520">
    <property type="entry name" value="TRIFUNCTIONAL PURINE BIOSYNTHETIC PROTEIN ADENOSINE-3-RELATED"/>
    <property type="match status" value="1"/>
</dbReference>
<accession>Q8D2M2</accession>
<dbReference type="GO" id="GO:0005829">
    <property type="term" value="C:cytosol"/>
    <property type="evidence" value="ECO:0007669"/>
    <property type="project" value="TreeGrafter"/>
</dbReference>
<dbReference type="InterPro" id="IPR016188">
    <property type="entry name" value="PurM-like_N"/>
</dbReference>
<dbReference type="InterPro" id="IPR036676">
    <property type="entry name" value="PurM-like_C_sf"/>
</dbReference>
<organism evidence="16 17">
    <name type="scientific">Wigglesworthia glossinidia brevipalpis</name>
    <dbReference type="NCBI Taxonomy" id="36870"/>
    <lineage>
        <taxon>Bacteria</taxon>
        <taxon>Pseudomonadati</taxon>
        <taxon>Pseudomonadota</taxon>
        <taxon>Gammaproteobacteria</taxon>
        <taxon>Enterobacterales</taxon>
        <taxon>Erwiniaceae</taxon>
        <taxon>Wigglesworthia</taxon>
    </lineage>
</organism>
<dbReference type="InterPro" id="IPR010918">
    <property type="entry name" value="PurM-like_C_dom"/>
</dbReference>
<comment type="catalytic activity">
    <reaction evidence="12 13">
        <text>2-formamido-N(1)-(5-O-phospho-beta-D-ribosyl)acetamidine + ATP = 5-amino-1-(5-phospho-beta-D-ribosyl)imidazole + ADP + phosphate + H(+)</text>
        <dbReference type="Rhea" id="RHEA:23032"/>
        <dbReference type="ChEBI" id="CHEBI:15378"/>
        <dbReference type="ChEBI" id="CHEBI:30616"/>
        <dbReference type="ChEBI" id="CHEBI:43474"/>
        <dbReference type="ChEBI" id="CHEBI:137981"/>
        <dbReference type="ChEBI" id="CHEBI:147287"/>
        <dbReference type="ChEBI" id="CHEBI:456216"/>
        <dbReference type="EC" id="6.3.3.1"/>
    </reaction>
</comment>
<evidence type="ECO:0000256" key="3">
    <source>
        <dbReference type="ARBA" id="ARBA00013047"/>
    </source>
</evidence>
<dbReference type="SUPFAM" id="SSF55326">
    <property type="entry name" value="PurM N-terminal domain-like"/>
    <property type="match status" value="1"/>
</dbReference>
<dbReference type="FunFam" id="3.30.1330.10:FF:000001">
    <property type="entry name" value="Phosphoribosylformylglycinamidine cyclo-ligase"/>
    <property type="match status" value="1"/>
</dbReference>
<evidence type="ECO:0000256" key="8">
    <source>
        <dbReference type="ARBA" id="ARBA00022840"/>
    </source>
</evidence>
<dbReference type="HOGENOM" id="CLU_047116_0_0_6"/>
<evidence type="ECO:0000256" key="6">
    <source>
        <dbReference type="ARBA" id="ARBA00022741"/>
    </source>
</evidence>
<dbReference type="Pfam" id="PF00586">
    <property type="entry name" value="AIRS"/>
    <property type="match status" value="1"/>
</dbReference>
<reference evidence="16 17" key="1">
    <citation type="journal article" date="2002" name="Nat. Genet.">
        <title>Genome sequence of the endocellular obligate symbiont of tsetse flies, Wigglesworthia glossinidia.</title>
        <authorList>
            <person name="Akman L."/>
            <person name="Yamashita A."/>
            <person name="Watanabe H."/>
            <person name="Oshima K."/>
            <person name="Shiba T."/>
            <person name="Hattori M."/>
            <person name="Aksoy S."/>
        </authorList>
    </citation>
    <scope>NUCLEOTIDE SEQUENCE [LARGE SCALE GENOMIC DNA]</scope>
</reference>
<dbReference type="EC" id="6.3.3.1" evidence="3 13"/>
<dbReference type="eggNOG" id="COG0150">
    <property type="taxonomic scope" value="Bacteria"/>
</dbReference>
<evidence type="ECO:0000256" key="4">
    <source>
        <dbReference type="ARBA" id="ARBA00020367"/>
    </source>
</evidence>
<dbReference type="HAMAP" id="MF_00741">
    <property type="entry name" value="AIRS"/>
    <property type="match status" value="1"/>
</dbReference>
<comment type="similarity">
    <text evidence="2 13">Belongs to the AIR synthase family.</text>
</comment>
<evidence type="ECO:0000313" key="17">
    <source>
        <dbReference type="Proteomes" id="UP000000562"/>
    </source>
</evidence>
<evidence type="ECO:0000256" key="10">
    <source>
        <dbReference type="ARBA" id="ARBA00032931"/>
    </source>
</evidence>
<dbReference type="SUPFAM" id="SSF56042">
    <property type="entry name" value="PurM C-terminal domain-like"/>
    <property type="match status" value="1"/>
</dbReference>
<dbReference type="GO" id="GO:0004637">
    <property type="term" value="F:phosphoribosylamine-glycine ligase activity"/>
    <property type="evidence" value="ECO:0007669"/>
    <property type="project" value="TreeGrafter"/>
</dbReference>
<keyword evidence="7 13" id="KW-0658">Purine biosynthesis</keyword>
<keyword evidence="8 13" id="KW-0067">ATP-binding</keyword>
<evidence type="ECO:0000256" key="9">
    <source>
        <dbReference type="ARBA" id="ARBA00031908"/>
    </source>
</evidence>
<comment type="pathway">
    <text evidence="1 13">Purine metabolism; IMP biosynthesis via de novo pathway; 5-amino-1-(5-phospho-D-ribosyl)imidazole from N(2)-formyl-N(1)-(5-phospho-D-ribosyl)glycinamide: step 2/2.</text>
</comment>
<evidence type="ECO:0000313" key="16">
    <source>
        <dbReference type="EMBL" id="BAC24478.1"/>
    </source>
</evidence>
<evidence type="ECO:0000259" key="14">
    <source>
        <dbReference type="Pfam" id="PF00586"/>
    </source>
</evidence>
<dbReference type="UniPathway" id="UPA00074">
    <property type="reaction ID" value="UER00129"/>
</dbReference>
<dbReference type="GO" id="GO:0005524">
    <property type="term" value="F:ATP binding"/>
    <property type="evidence" value="ECO:0007669"/>
    <property type="project" value="UniProtKB-KW"/>
</dbReference>
<keyword evidence="17" id="KW-1185">Reference proteome</keyword>
<gene>
    <name evidence="13 16" type="primary">purM</name>
</gene>
<evidence type="ECO:0000256" key="7">
    <source>
        <dbReference type="ARBA" id="ARBA00022755"/>
    </source>
</evidence>
<proteinExistence type="inferred from homology"/>
<evidence type="ECO:0000259" key="15">
    <source>
        <dbReference type="Pfam" id="PF02769"/>
    </source>
</evidence>
<feature type="domain" description="PurM-like C-terminal" evidence="15">
    <location>
        <begin position="176"/>
        <end position="336"/>
    </location>
</feature>
<dbReference type="CDD" id="cd02196">
    <property type="entry name" value="PurM"/>
    <property type="match status" value="1"/>
</dbReference>
<keyword evidence="5 13" id="KW-0436">Ligase</keyword>
<dbReference type="GO" id="GO:0046084">
    <property type="term" value="P:adenine biosynthetic process"/>
    <property type="evidence" value="ECO:0007669"/>
    <property type="project" value="TreeGrafter"/>
</dbReference>
<dbReference type="Gene3D" id="3.30.1330.10">
    <property type="entry name" value="PurM-like, N-terminal domain"/>
    <property type="match status" value="1"/>
</dbReference>